<feature type="transmembrane region" description="Helical" evidence="10">
    <location>
        <begin position="178"/>
        <end position="196"/>
    </location>
</feature>
<feature type="transmembrane region" description="Helical" evidence="10">
    <location>
        <begin position="864"/>
        <end position="885"/>
    </location>
</feature>
<feature type="transmembrane region" description="Helical" evidence="10">
    <location>
        <begin position="372"/>
        <end position="395"/>
    </location>
</feature>
<feature type="transmembrane region" description="Helical" evidence="10">
    <location>
        <begin position="241"/>
        <end position="264"/>
    </location>
</feature>
<feature type="transmembrane region" description="Helical" evidence="10">
    <location>
        <begin position="88"/>
        <end position="107"/>
    </location>
</feature>
<feature type="transmembrane region" description="Helical" evidence="10">
    <location>
        <begin position="802"/>
        <end position="826"/>
    </location>
</feature>
<dbReference type="Pfam" id="PF07690">
    <property type="entry name" value="MFS_1"/>
    <property type="match status" value="3"/>
</dbReference>
<evidence type="ECO:0000256" key="6">
    <source>
        <dbReference type="ARBA" id="ARBA00023136"/>
    </source>
</evidence>
<feature type="transmembrane region" description="Helical" evidence="10">
    <location>
        <begin position="747"/>
        <end position="766"/>
    </location>
</feature>
<dbReference type="SUPFAM" id="SSF103473">
    <property type="entry name" value="MFS general substrate transporter"/>
    <property type="match status" value="3"/>
</dbReference>
<keyword evidence="5 10" id="KW-1133">Transmembrane helix</keyword>
<evidence type="ECO:0000256" key="1">
    <source>
        <dbReference type="ARBA" id="ARBA00004554"/>
    </source>
</evidence>
<keyword evidence="12" id="KW-1185">Reference proteome</keyword>
<dbReference type="InterPro" id="IPR011701">
    <property type="entry name" value="MFS"/>
</dbReference>
<feature type="transmembrane region" description="Helical" evidence="10">
    <location>
        <begin position="838"/>
        <end position="858"/>
    </location>
</feature>
<feature type="domain" description="Major facilitator superfamily (MFS) profile" evidence="11">
    <location>
        <begin position="20"/>
        <end position="426"/>
    </location>
</feature>
<dbReference type="AlphaFoldDB" id="A0A6P4ZZE0"/>
<dbReference type="InterPro" id="IPR050327">
    <property type="entry name" value="Proton-linked_MCT"/>
</dbReference>
<evidence type="ECO:0000313" key="12">
    <source>
        <dbReference type="Proteomes" id="UP000515135"/>
    </source>
</evidence>
<dbReference type="GO" id="GO:0022857">
    <property type="term" value="F:transmembrane transporter activity"/>
    <property type="evidence" value="ECO:0007669"/>
    <property type="project" value="InterPro"/>
</dbReference>
<feature type="domain" description="Major facilitator superfamily (MFS) profile" evidence="11">
    <location>
        <begin position="709"/>
        <end position="1116"/>
    </location>
</feature>
<name>A0A6P4ZZE0_BRABE</name>
<dbReference type="GeneID" id="109487001"/>
<feature type="transmembrane region" description="Helical" evidence="10">
    <location>
        <begin position="623"/>
        <end position="644"/>
    </location>
</feature>
<feature type="transmembrane region" description="Helical" evidence="10">
    <location>
        <begin position="21"/>
        <end position="48"/>
    </location>
</feature>
<dbReference type="GO" id="GO:0016323">
    <property type="term" value="C:basolateral plasma membrane"/>
    <property type="evidence" value="ECO:0007669"/>
    <property type="project" value="UniProtKB-SubCell"/>
</dbReference>
<dbReference type="PANTHER" id="PTHR11360:SF318">
    <property type="entry name" value="MONOCARBOXYLATE TRANSPORTER 12"/>
    <property type="match status" value="1"/>
</dbReference>
<feature type="transmembrane region" description="Helical" evidence="10">
    <location>
        <begin position="708"/>
        <end position="727"/>
    </location>
</feature>
<accession>A0A6P4ZZE0</accession>
<dbReference type="OrthoDB" id="10029942at2759"/>
<comment type="catalytic activity">
    <reaction evidence="8">
        <text>guanidinoacetate(in) = guanidinoacetate(out)</text>
        <dbReference type="Rhea" id="RHEA:73047"/>
        <dbReference type="ChEBI" id="CHEBI:57742"/>
    </reaction>
</comment>
<feature type="transmembrane region" description="Helical" evidence="10">
    <location>
        <begin position="315"/>
        <end position="336"/>
    </location>
</feature>
<feature type="transmembrane region" description="Helical" evidence="10">
    <location>
        <begin position="1001"/>
        <end position="1018"/>
    </location>
</feature>
<evidence type="ECO:0000256" key="8">
    <source>
        <dbReference type="ARBA" id="ARBA00036771"/>
    </source>
</evidence>
<evidence type="ECO:0000259" key="11">
    <source>
        <dbReference type="PROSITE" id="PS50850"/>
    </source>
</evidence>
<feature type="transmembrane region" description="Helical" evidence="10">
    <location>
        <begin position="510"/>
        <end position="529"/>
    </location>
</feature>
<dbReference type="PANTHER" id="PTHR11360">
    <property type="entry name" value="MONOCARBOXYLATE TRANSPORTER"/>
    <property type="match status" value="1"/>
</dbReference>
<feature type="transmembrane region" description="Helical" evidence="10">
    <location>
        <begin position="1024"/>
        <end position="1049"/>
    </location>
</feature>
<comment type="function">
    <text evidence="9">Functions as a transporter for creatine and as well for its precursor guanidinoacetate. Transport of creatine and GAA is independent of resting membrane potential and extracellular Na(+), Cl(-), or pH. Contributes to the process of creatine biosynthesis and distribution.</text>
</comment>
<comment type="similarity">
    <text evidence="2">Belongs to the major facilitator superfamily. Monocarboxylate porter (TC 2.A.1.13) family.</text>
</comment>
<feature type="transmembrane region" description="Helical" evidence="10">
    <location>
        <begin position="1092"/>
        <end position="1111"/>
    </location>
</feature>
<dbReference type="KEGG" id="bbel:109487001"/>
<dbReference type="GO" id="GO:0015881">
    <property type="term" value="P:creatine transmembrane transport"/>
    <property type="evidence" value="ECO:0007669"/>
    <property type="project" value="TreeGrafter"/>
</dbReference>
<comment type="subcellular location">
    <subcellularLocation>
        <location evidence="1">Basolateral cell membrane</location>
        <topology evidence="1">Multi-pass membrane protein</topology>
    </subcellularLocation>
</comment>
<keyword evidence="4 10" id="KW-0812">Transmembrane</keyword>
<feature type="transmembrane region" description="Helical" evidence="10">
    <location>
        <begin position="60"/>
        <end position="81"/>
    </location>
</feature>
<dbReference type="Gene3D" id="1.20.1250.20">
    <property type="entry name" value="MFS general substrate transporter like domains"/>
    <property type="match status" value="5"/>
</dbReference>
<keyword evidence="3" id="KW-1003">Cell membrane</keyword>
<feature type="transmembrane region" description="Helical" evidence="10">
    <location>
        <begin position="342"/>
        <end position="360"/>
    </location>
</feature>
<gene>
    <name evidence="13" type="primary">LOC109487001</name>
</gene>
<dbReference type="InterPro" id="IPR020846">
    <property type="entry name" value="MFS_dom"/>
</dbReference>
<feature type="transmembrane region" description="Helical" evidence="10">
    <location>
        <begin position="936"/>
        <end position="959"/>
    </location>
</feature>
<protein>
    <submittedName>
        <fullName evidence="13">Uncharacterized protein LOC109487001</fullName>
    </submittedName>
</protein>
<proteinExistence type="inferred from homology"/>
<comment type="catalytic activity">
    <reaction evidence="7">
        <text>creatine(in) = creatine(out)</text>
        <dbReference type="Rhea" id="RHEA:73043"/>
        <dbReference type="ChEBI" id="CHEBI:57947"/>
    </reaction>
</comment>
<feature type="transmembrane region" description="Helical" evidence="10">
    <location>
        <begin position="536"/>
        <end position="555"/>
    </location>
</feature>
<organism evidence="12 13">
    <name type="scientific">Branchiostoma belcheri</name>
    <name type="common">Amphioxus</name>
    <dbReference type="NCBI Taxonomy" id="7741"/>
    <lineage>
        <taxon>Eukaryota</taxon>
        <taxon>Metazoa</taxon>
        <taxon>Chordata</taxon>
        <taxon>Cephalochordata</taxon>
        <taxon>Leptocardii</taxon>
        <taxon>Amphioxiformes</taxon>
        <taxon>Branchiostomatidae</taxon>
        <taxon>Branchiostoma</taxon>
    </lineage>
</organism>
<evidence type="ECO:0000313" key="13">
    <source>
        <dbReference type="RefSeq" id="XP_019646475.1"/>
    </source>
</evidence>
<reference evidence="13" key="1">
    <citation type="submission" date="2025-08" db="UniProtKB">
        <authorList>
            <consortium name="RefSeq"/>
        </authorList>
    </citation>
    <scope>IDENTIFICATION</scope>
    <source>
        <tissue evidence="13">Gonad</tissue>
    </source>
</reference>
<dbReference type="FunFam" id="1.20.1250.20:FF:000728">
    <property type="entry name" value="Uncharacterized protein"/>
    <property type="match status" value="1"/>
</dbReference>
<keyword evidence="6 10" id="KW-0472">Membrane</keyword>
<feature type="transmembrane region" description="Helical" evidence="10">
    <location>
        <begin position="561"/>
        <end position="585"/>
    </location>
</feature>
<dbReference type="FunFam" id="1.20.1250.20:FF:000466">
    <property type="entry name" value="Uncharacterized protein"/>
    <property type="match status" value="2"/>
</dbReference>
<feature type="transmembrane region" description="Helical" evidence="10">
    <location>
        <begin position="145"/>
        <end position="166"/>
    </location>
</feature>
<dbReference type="RefSeq" id="XP_019646475.1">
    <property type="nucleotide sequence ID" value="XM_019790916.1"/>
</dbReference>
<feature type="transmembrane region" description="Helical" evidence="10">
    <location>
        <begin position="471"/>
        <end position="490"/>
    </location>
</feature>
<evidence type="ECO:0000256" key="4">
    <source>
        <dbReference type="ARBA" id="ARBA00022692"/>
    </source>
</evidence>
<evidence type="ECO:0000256" key="9">
    <source>
        <dbReference type="ARBA" id="ARBA00037605"/>
    </source>
</evidence>
<dbReference type="InterPro" id="IPR036259">
    <property type="entry name" value="MFS_trans_sf"/>
</dbReference>
<feature type="transmembrane region" description="Helical" evidence="10">
    <location>
        <begin position="1061"/>
        <end position="1080"/>
    </location>
</feature>
<feature type="transmembrane region" description="Helical" evidence="10">
    <location>
        <begin position="113"/>
        <end position="133"/>
    </location>
</feature>
<feature type="transmembrane region" description="Helical" evidence="10">
    <location>
        <begin position="401"/>
        <end position="421"/>
    </location>
</feature>
<evidence type="ECO:0000256" key="10">
    <source>
        <dbReference type="SAM" id="Phobius"/>
    </source>
</evidence>
<dbReference type="FunFam" id="1.20.1250.20:FF:001141">
    <property type="entry name" value="Uncharacterized protein"/>
    <property type="match status" value="1"/>
</dbReference>
<sequence>MIGRSRKVQYLDQPPDGGWGWMVVFSSFLVHVVVIGSIKSFGVFYAVFREVFDEGAGDTAFINSTLVGMMLICSPISSALSKLTSCRVMVFTGGVLAAVGLVISSFATSVMYLLVSLGLFTGFAMSLMYAPCLTMVGRYFDKRRATANGIGLSGNGVGMFTLSPLYQVLIDEFSYRGALLIIAGITLHGCICGALLRPIHLREDREHKAALDQRQQNIVDNSQSSFRMAASKVLHVFDVSLLTDIPFALFSLSHFGTVLGYSIVFVHMTKHAQSIGVGKTEASFLISVMGIGEFVFRLIGGWFADLGVMSRLHVYMIGVAGVGVCNLCVPFCSSYASLLVYMAFYGLFSGVFHALIAVLVREYTGVARLSSGIGWTFTGAGTAYLLGSPIAGWLYDATGNYNVSFYSAGAMILASLGVLFLEKCAKHEDPDRETTEEDSSPHELCTDSIGGTVTQAILTERETTVYSPPDGGWGWVVVASTFFVHVLVIGNMQSFGVFFAEFREVFQEGAGITSFISSILGAVFAGALSNLTSCRTVIIAGGVISAVGLVVSFFAQTMIHLFFSLGALTGFGFSLMHSPSLAMIGRYFDKRHATANGIAVCGTGIGIFAFPPLYQFLIDEFGWRGALLIVAGIPLNGCVCGALMRPIKLKEDRKDEKVDIEPQGSWLYDATGNYDMSFYAAVKAQKYKHTRTKMSKVRSADRPPDGGWGWVVVASTFFVNMLVIGNMKSFGVFFAEFREVFQESAGITSFISSILGAVLLMCSVFAGALSNLTSCRTVIITGGVISAVGLVVSFFAQTMIHLFFSVGVLTGFGLSLMFSPSLAMIGRYFDKRHATANGIGVCGTGIGIFAFPPLYQFLIDEFGWRGALLIVAGIPLNGCVCGALMRPIHLKEDRKEEKASIETQGSTDQESKKGLLHFCEKVMEAFDVTLLKHRPFLVYCVSLFGTSLGNSMIFVHLVAHAQHVGMEKTPAAFLLSILGISEAVSRPLHGWLSDRVHISKVYYYMIGNTGLAILNIAVPFGRTYAGLVVCMVLYGFFSGSFNSLIAVMVKIYSSVSRISSGLGWALLFEGAAYLLGPPIAGWLYDATGNYDMSFYAAGIFIFLSVVVLFVIPCSTTRGSSSLSSDTSETNQNGIKIVAFRNLGTETGRSDSSGQSNPGFQA</sequence>
<feature type="transmembrane region" description="Helical" evidence="10">
    <location>
        <begin position="284"/>
        <end position="303"/>
    </location>
</feature>
<evidence type="ECO:0000256" key="7">
    <source>
        <dbReference type="ARBA" id="ARBA00036521"/>
    </source>
</evidence>
<evidence type="ECO:0000256" key="2">
    <source>
        <dbReference type="ARBA" id="ARBA00006727"/>
    </source>
</evidence>
<evidence type="ECO:0000256" key="3">
    <source>
        <dbReference type="ARBA" id="ARBA00022475"/>
    </source>
</evidence>
<dbReference type="PROSITE" id="PS50850">
    <property type="entry name" value="MFS"/>
    <property type="match status" value="2"/>
</dbReference>
<feature type="transmembrane region" description="Helical" evidence="10">
    <location>
        <begin position="778"/>
        <end position="796"/>
    </location>
</feature>
<evidence type="ECO:0000256" key="5">
    <source>
        <dbReference type="ARBA" id="ARBA00022989"/>
    </source>
</evidence>
<feature type="transmembrane region" description="Helical" evidence="10">
    <location>
        <begin position="597"/>
        <end position="617"/>
    </location>
</feature>
<dbReference type="Proteomes" id="UP000515135">
    <property type="component" value="Unplaced"/>
</dbReference>
<feature type="transmembrane region" description="Helical" evidence="10">
    <location>
        <begin position="971"/>
        <end position="989"/>
    </location>
</feature>
<dbReference type="CDD" id="cd17352">
    <property type="entry name" value="MFS_MCT_SLC16"/>
    <property type="match status" value="2"/>
</dbReference>